<dbReference type="KEGG" id="xne:XNC1_2189"/>
<accession>D3VFD4</accession>
<dbReference type="AlphaFoldDB" id="D3VFD4"/>
<dbReference type="Proteomes" id="UP000008075">
    <property type="component" value="Chromosome"/>
</dbReference>
<name>D3VFD4_XENNA</name>
<dbReference type="HOGENOM" id="CLU_3278942_0_0_6"/>
<protein>
    <submittedName>
        <fullName evidence="1">Uncharacterized protein</fullName>
    </submittedName>
</protein>
<proteinExistence type="predicted"/>
<organism evidence="1 2">
    <name type="scientific">Xenorhabdus nematophila (strain ATCC 19061 / DSM 3370 / CCUG 14189 / LMG 1036 / NCIMB 9965 / AN6)</name>
    <dbReference type="NCBI Taxonomy" id="406817"/>
    <lineage>
        <taxon>Bacteria</taxon>
        <taxon>Pseudomonadati</taxon>
        <taxon>Pseudomonadota</taxon>
        <taxon>Gammaproteobacteria</taxon>
        <taxon>Enterobacterales</taxon>
        <taxon>Morganellaceae</taxon>
        <taxon>Xenorhabdus</taxon>
    </lineage>
</organism>
<evidence type="ECO:0000313" key="1">
    <source>
        <dbReference type="EMBL" id="CBJ90248.1"/>
    </source>
</evidence>
<sequence length="41" mass="4769">MGRKECNKWKKTGKRGLKGSNRRLDVYLKRKSGCDSIPIYP</sequence>
<evidence type="ECO:0000313" key="2">
    <source>
        <dbReference type="Proteomes" id="UP000008075"/>
    </source>
</evidence>
<dbReference type="EMBL" id="FN667742">
    <property type="protein sequence ID" value="CBJ90248.1"/>
    <property type="molecule type" value="Genomic_DNA"/>
</dbReference>
<reference evidence="1 2" key="1">
    <citation type="journal article" date="2011" name="PLoS ONE">
        <title>The entomopathogenic bacterial endosymbionts xenorhabdus and photorhabdus: convergent lifestyles from divergent genomes.</title>
        <authorList>
            <person name="Chaston J.M."/>
            <person name="Suen G."/>
            <person name="Tucker S.L."/>
            <person name="Andersen A.W."/>
            <person name="Bhasin A."/>
            <person name="Bode E."/>
            <person name="Bode H.B."/>
            <person name="Brachmann A.O."/>
            <person name="Cowles C.E."/>
            <person name="Cowles K.N."/>
            <person name="Darby C."/>
            <person name="de Leon L."/>
            <person name="Drace K."/>
            <person name="Du Z."/>
            <person name="Givaudan A."/>
            <person name="Herbert Tran E.E."/>
            <person name="Jewell K.A."/>
            <person name="Knack J.J."/>
            <person name="Krasomil-Osterfeld K.C."/>
            <person name="Kukor R."/>
            <person name="Lanois A."/>
            <person name="Latreille P."/>
            <person name="Leimgruber N.K."/>
            <person name="Lipke C.M."/>
            <person name="Liu R."/>
            <person name="Lu X."/>
            <person name="Martens E.C."/>
            <person name="Marri P.R."/>
            <person name="Medigue C."/>
            <person name="Menard M.L."/>
            <person name="Miller N.M."/>
            <person name="Morales-Soto N."/>
            <person name="Norton S."/>
            <person name="Ogier J.C."/>
            <person name="Orchard S.S."/>
            <person name="Park D."/>
            <person name="Park Y."/>
            <person name="Qurollo B.A."/>
            <person name="Sugar D.R."/>
            <person name="Richards G.R."/>
            <person name="Rouy Z."/>
            <person name="Slominski B."/>
            <person name="Slominski K."/>
            <person name="Snyder H."/>
            <person name="Tjaden B.C."/>
            <person name="van der Hoeven R."/>
            <person name="Welch R.D."/>
            <person name="Wheeler C."/>
            <person name="Xiang B."/>
            <person name="Barbazuk B."/>
            <person name="Gaudriault S."/>
            <person name="Goodner B."/>
            <person name="Slater S.C."/>
            <person name="Forst S."/>
            <person name="Goldman B.S."/>
            <person name="Goodrich-Blair H."/>
        </authorList>
    </citation>
    <scope>NUCLEOTIDE SEQUENCE [LARGE SCALE GENOMIC DNA]</scope>
    <source>
        <strain evidence="2">ATCC 19061 / DSM 3370 / CCUG 14189 / LMG 1036 / NCIMB 9965 / AN6</strain>
    </source>
</reference>
<gene>
    <name evidence="1" type="ordered locus">XNC1_2189</name>
</gene>
<keyword evidence="2" id="KW-1185">Reference proteome</keyword>